<evidence type="ECO:0000256" key="1">
    <source>
        <dbReference type="ARBA" id="ARBA00004141"/>
    </source>
</evidence>
<sequence length="494" mass="56446">MKKINPQIPVIIGYFFVLLFCYAAVSKLLDFENFQLQLAQSPLLSAYAGFISYAVISIEFIISLLLCFPQTRVVGLYASLSLMSGFTIYIYLILNYSDFIPCSCGGILEKLGWTEHLIFNTICVILVVAGIIIFEKRKAPRLILPAVFCSSTIVISSAIVIILFSSSEYIIKKDNNFTRRFLLHPVLEDKSLDLALNSYYFAGISGNNIYLGNVTAPLLLTTVDTALNTTRVLRVHLDKSDYPFRSLQLQVKDSSYYLYDGSIPIIYRGTLGDTMVHTISYQDAFFTQLAIIDSLHFIIRTQSSQNRQYMLATLNLPEIPKLHLYPSILEKQIDGVFDVDGKFTFSPNSTEVLYTYTYRNQILAMDKQLNILRKLHTIDTTTIAKIQTRRLSDGTHKMSAPPLKVNGTVASNRNLLFIHSNLKGRHESSKMWKRASVVDIYRTDQQEYIGSFYIENKGKTAFSHIAIDDQYLYVLIEKELKRYRFREPISKYFN</sequence>
<gene>
    <name evidence="7" type="ORF">KE626_07835</name>
</gene>
<dbReference type="RefSeq" id="WP_211972320.1">
    <property type="nucleotide sequence ID" value="NZ_JAGTXB010000003.1"/>
</dbReference>
<feature type="transmembrane region" description="Helical" evidence="5">
    <location>
        <begin position="7"/>
        <end position="25"/>
    </location>
</feature>
<dbReference type="Pfam" id="PF07291">
    <property type="entry name" value="MauE"/>
    <property type="match status" value="1"/>
</dbReference>
<dbReference type="Proteomes" id="UP000676386">
    <property type="component" value="Unassembled WGS sequence"/>
</dbReference>
<feature type="transmembrane region" description="Helical" evidence="5">
    <location>
        <begin position="45"/>
        <end position="67"/>
    </location>
</feature>
<name>A0ABS5IW87_9BACT</name>
<evidence type="ECO:0000259" key="6">
    <source>
        <dbReference type="Pfam" id="PF07291"/>
    </source>
</evidence>
<keyword evidence="2 5" id="KW-0812">Transmembrane</keyword>
<protein>
    <recommendedName>
        <fullName evidence="6">Methylamine utilisation protein MauE domain-containing protein</fullName>
    </recommendedName>
</protein>
<evidence type="ECO:0000256" key="5">
    <source>
        <dbReference type="SAM" id="Phobius"/>
    </source>
</evidence>
<reference evidence="7 8" key="1">
    <citation type="submission" date="2021-04" db="EMBL/GenBank/DDBJ databases">
        <title>Chitinophaga sp. nov., isolated from the rhizosphere soil.</title>
        <authorList>
            <person name="He S."/>
        </authorList>
    </citation>
    <scope>NUCLEOTIDE SEQUENCE [LARGE SCALE GENOMIC DNA]</scope>
    <source>
        <strain evidence="7 8">2R12</strain>
    </source>
</reference>
<comment type="caution">
    <text evidence="7">The sequence shown here is derived from an EMBL/GenBank/DDBJ whole genome shotgun (WGS) entry which is preliminary data.</text>
</comment>
<dbReference type="EMBL" id="JAGTXB010000003">
    <property type="protein sequence ID" value="MBS0027215.1"/>
    <property type="molecule type" value="Genomic_DNA"/>
</dbReference>
<keyword evidence="4 5" id="KW-0472">Membrane</keyword>
<feature type="domain" description="Methylamine utilisation protein MauE" evidence="6">
    <location>
        <begin position="8"/>
        <end position="132"/>
    </location>
</feature>
<evidence type="ECO:0000256" key="3">
    <source>
        <dbReference type="ARBA" id="ARBA00022989"/>
    </source>
</evidence>
<evidence type="ECO:0000256" key="4">
    <source>
        <dbReference type="ARBA" id="ARBA00023136"/>
    </source>
</evidence>
<accession>A0ABS5IW87</accession>
<keyword evidence="3 5" id="KW-1133">Transmembrane helix</keyword>
<evidence type="ECO:0000256" key="2">
    <source>
        <dbReference type="ARBA" id="ARBA00022692"/>
    </source>
</evidence>
<evidence type="ECO:0000313" key="8">
    <source>
        <dbReference type="Proteomes" id="UP000676386"/>
    </source>
</evidence>
<keyword evidence="8" id="KW-1185">Reference proteome</keyword>
<evidence type="ECO:0000313" key="7">
    <source>
        <dbReference type="EMBL" id="MBS0027215.1"/>
    </source>
</evidence>
<feature type="transmembrane region" description="Helical" evidence="5">
    <location>
        <begin position="74"/>
        <end position="97"/>
    </location>
</feature>
<comment type="subcellular location">
    <subcellularLocation>
        <location evidence="1">Membrane</location>
        <topology evidence="1">Multi-pass membrane protein</topology>
    </subcellularLocation>
</comment>
<feature type="transmembrane region" description="Helical" evidence="5">
    <location>
        <begin position="117"/>
        <end position="135"/>
    </location>
</feature>
<proteinExistence type="predicted"/>
<organism evidence="7 8">
    <name type="scientific">Chitinophaga hostae</name>
    <dbReference type="NCBI Taxonomy" id="2831022"/>
    <lineage>
        <taxon>Bacteria</taxon>
        <taxon>Pseudomonadati</taxon>
        <taxon>Bacteroidota</taxon>
        <taxon>Chitinophagia</taxon>
        <taxon>Chitinophagales</taxon>
        <taxon>Chitinophagaceae</taxon>
        <taxon>Chitinophaga</taxon>
    </lineage>
</organism>
<feature type="transmembrane region" description="Helical" evidence="5">
    <location>
        <begin position="142"/>
        <end position="164"/>
    </location>
</feature>
<dbReference type="InterPro" id="IPR009908">
    <property type="entry name" value="Methylamine_util_MauE"/>
</dbReference>